<reference evidence="3 4" key="1">
    <citation type="submission" date="2023-07" db="EMBL/GenBank/DDBJ databases">
        <authorList>
            <person name="Girao M."/>
            <person name="Carvalho M.F."/>
        </authorList>
    </citation>
    <scope>NUCLEOTIDE SEQUENCE [LARGE SCALE GENOMIC DNA]</scope>
    <source>
        <strain evidence="3 4">66/93</strain>
    </source>
</reference>
<sequence length="250" mass="26589">MSAAPGFPGGAAVSNLRVYDWEAADGLHGGTPHMHTASSEAYVVVAGRGEVHTVTPEGTAADGLAPGTVLWFGPGTVHRLVNHGGLEITTVMQNAGLPEAGDAVFTFPRAVLADRAAYEAAARLSQDAPEEERAALARARRDLAVEGYLELVAAAGEDGGEALREFHRLAAEIVRPRVEAWREIWREGVERETELTRRQLASLERGDPGAMAEAAVVRTEPLPGPRHFGMCGRLRKRRPRPSGGAGGPVR</sequence>
<dbReference type="Gene3D" id="2.60.120.10">
    <property type="entry name" value="Jelly Rolls"/>
    <property type="match status" value="1"/>
</dbReference>
<feature type="region of interest" description="Disordered" evidence="1">
    <location>
        <begin position="227"/>
        <end position="250"/>
    </location>
</feature>
<protein>
    <submittedName>
        <fullName evidence="3">Cupin domain-containing protein</fullName>
    </submittedName>
</protein>
<dbReference type="RefSeq" id="WP_330161263.1">
    <property type="nucleotide sequence ID" value="NZ_BAAAJA010000009.1"/>
</dbReference>
<name>A0ABU7KYM2_9ACTN</name>
<dbReference type="InterPro" id="IPR014710">
    <property type="entry name" value="RmlC-like_jellyroll"/>
</dbReference>
<dbReference type="InterPro" id="IPR006045">
    <property type="entry name" value="Cupin_1"/>
</dbReference>
<dbReference type="SUPFAM" id="SSF51182">
    <property type="entry name" value="RmlC-like cupins"/>
    <property type="match status" value="1"/>
</dbReference>
<organism evidence="3 4">
    <name type="scientific">Nocardiopsis tropica</name>
    <dbReference type="NCBI Taxonomy" id="109330"/>
    <lineage>
        <taxon>Bacteria</taxon>
        <taxon>Bacillati</taxon>
        <taxon>Actinomycetota</taxon>
        <taxon>Actinomycetes</taxon>
        <taxon>Streptosporangiales</taxon>
        <taxon>Nocardiopsidaceae</taxon>
        <taxon>Nocardiopsis</taxon>
    </lineage>
</organism>
<evidence type="ECO:0000256" key="1">
    <source>
        <dbReference type="SAM" id="MobiDB-lite"/>
    </source>
</evidence>
<gene>
    <name evidence="3" type="ORF">Q8A49_28330</name>
</gene>
<evidence type="ECO:0000313" key="4">
    <source>
        <dbReference type="Proteomes" id="UP001348641"/>
    </source>
</evidence>
<comment type="caution">
    <text evidence="3">The sequence shown here is derived from an EMBL/GenBank/DDBJ whole genome shotgun (WGS) entry which is preliminary data.</text>
</comment>
<dbReference type="InterPro" id="IPR011051">
    <property type="entry name" value="RmlC_Cupin_sf"/>
</dbReference>
<evidence type="ECO:0000259" key="2">
    <source>
        <dbReference type="Pfam" id="PF00190"/>
    </source>
</evidence>
<dbReference type="Pfam" id="PF00190">
    <property type="entry name" value="Cupin_1"/>
    <property type="match status" value="1"/>
</dbReference>
<proteinExistence type="predicted"/>
<accession>A0ABU7KYM2</accession>
<dbReference type="EMBL" id="JAUUCC010000109">
    <property type="protein sequence ID" value="MEE2054413.1"/>
    <property type="molecule type" value="Genomic_DNA"/>
</dbReference>
<evidence type="ECO:0000313" key="3">
    <source>
        <dbReference type="EMBL" id="MEE2054413.1"/>
    </source>
</evidence>
<feature type="domain" description="Cupin type-1" evidence="2">
    <location>
        <begin position="31"/>
        <end position="85"/>
    </location>
</feature>
<dbReference type="Proteomes" id="UP001348641">
    <property type="component" value="Unassembled WGS sequence"/>
</dbReference>